<dbReference type="PRINTS" id="PR00690">
    <property type="entry name" value="ADHESNFAMILY"/>
</dbReference>
<proteinExistence type="inferred from homology"/>
<evidence type="ECO:0008006" key="5">
    <source>
        <dbReference type="Google" id="ProtNLM"/>
    </source>
</evidence>
<dbReference type="PANTHER" id="PTHR42953:SF3">
    <property type="entry name" value="HIGH-AFFINITY ZINC UPTAKE SYSTEM PROTEIN ZNUA"/>
    <property type="match status" value="1"/>
</dbReference>
<dbReference type="EMBL" id="UINC01009768">
    <property type="protein sequence ID" value="SVA43735.1"/>
    <property type="molecule type" value="Genomic_DNA"/>
</dbReference>
<sequence length="314" mass="35578">MKARFYSIIIFLLVCFSETNADSNLNVVVSIKPFHSLVSGVMLGVARPELLLKGNFSPHTYSLKPSDAEKLQYADFVFWGGETLEGFLAKPINLLSKKAKVVSMLEIKGLKLKSFRAESHIGKSENFESYSHNHSSDQDSELQSAVDPHIWLDPENAKVITQKIVHILSEFDPENAQKYQRNGEKIFVRINELDQQLSSEMSEISDRTYLVLHDAYQYFESRYQLNSVGSITLQLEHFLSVSRLKKVQNMINTNKVRCIFTEPQYSQKLVKALIKGTSVKKGVLDPIGADILPGPELYFDLLKNLSISLRSCLN</sequence>
<dbReference type="Gene3D" id="3.40.50.1980">
    <property type="entry name" value="Nitrogenase molybdenum iron protein domain"/>
    <property type="match status" value="2"/>
</dbReference>
<dbReference type="GO" id="GO:0046872">
    <property type="term" value="F:metal ion binding"/>
    <property type="evidence" value="ECO:0007669"/>
    <property type="project" value="InterPro"/>
</dbReference>
<dbReference type="Pfam" id="PF01297">
    <property type="entry name" value="ZnuA"/>
    <property type="match status" value="1"/>
</dbReference>
<gene>
    <name evidence="4" type="ORF">METZ01_LOCUS96589</name>
</gene>
<dbReference type="GO" id="GO:0030001">
    <property type="term" value="P:metal ion transport"/>
    <property type="evidence" value="ECO:0007669"/>
    <property type="project" value="InterPro"/>
</dbReference>
<evidence type="ECO:0000256" key="1">
    <source>
        <dbReference type="ARBA" id="ARBA00011028"/>
    </source>
</evidence>
<evidence type="ECO:0000313" key="4">
    <source>
        <dbReference type="EMBL" id="SVA43735.1"/>
    </source>
</evidence>
<dbReference type="InterPro" id="IPR006127">
    <property type="entry name" value="ZnuA-like"/>
</dbReference>
<evidence type="ECO:0000256" key="3">
    <source>
        <dbReference type="ARBA" id="ARBA00022729"/>
    </source>
</evidence>
<keyword evidence="3" id="KW-0732">Signal</keyword>
<accession>A0A381VTX6</accession>
<comment type="similarity">
    <text evidence="1">Belongs to the bacterial solute-binding protein 9 family.</text>
</comment>
<dbReference type="PANTHER" id="PTHR42953">
    <property type="entry name" value="HIGH-AFFINITY ZINC UPTAKE SYSTEM PROTEIN ZNUA-RELATED"/>
    <property type="match status" value="1"/>
</dbReference>
<dbReference type="InterPro" id="IPR006128">
    <property type="entry name" value="Lipoprotein_PsaA-like"/>
</dbReference>
<dbReference type="SUPFAM" id="SSF53807">
    <property type="entry name" value="Helical backbone' metal receptor"/>
    <property type="match status" value="1"/>
</dbReference>
<keyword evidence="2" id="KW-0813">Transport</keyword>
<reference evidence="4" key="1">
    <citation type="submission" date="2018-05" db="EMBL/GenBank/DDBJ databases">
        <authorList>
            <person name="Lanie J.A."/>
            <person name="Ng W.-L."/>
            <person name="Kazmierczak K.M."/>
            <person name="Andrzejewski T.M."/>
            <person name="Davidsen T.M."/>
            <person name="Wayne K.J."/>
            <person name="Tettelin H."/>
            <person name="Glass J.I."/>
            <person name="Rusch D."/>
            <person name="Podicherti R."/>
            <person name="Tsui H.-C.T."/>
            <person name="Winkler M.E."/>
        </authorList>
    </citation>
    <scope>NUCLEOTIDE SEQUENCE</scope>
</reference>
<dbReference type="AlphaFoldDB" id="A0A381VTX6"/>
<dbReference type="GO" id="GO:0007155">
    <property type="term" value="P:cell adhesion"/>
    <property type="evidence" value="ECO:0007669"/>
    <property type="project" value="InterPro"/>
</dbReference>
<evidence type="ECO:0000256" key="2">
    <source>
        <dbReference type="ARBA" id="ARBA00022448"/>
    </source>
</evidence>
<protein>
    <recommendedName>
        <fullName evidence="5">Zinc ABC transporter substrate-binding protein</fullName>
    </recommendedName>
</protein>
<name>A0A381VTX6_9ZZZZ</name>
<organism evidence="4">
    <name type="scientific">marine metagenome</name>
    <dbReference type="NCBI Taxonomy" id="408172"/>
    <lineage>
        <taxon>unclassified sequences</taxon>
        <taxon>metagenomes</taxon>
        <taxon>ecological metagenomes</taxon>
    </lineage>
</organism>
<dbReference type="InterPro" id="IPR050492">
    <property type="entry name" value="Bact_metal-bind_prot9"/>
</dbReference>